<dbReference type="STRING" id="342668.A0A1B8GF39"/>
<dbReference type="InterPro" id="IPR019734">
    <property type="entry name" value="TPR_rpt"/>
</dbReference>
<dbReference type="Pfam" id="PF00931">
    <property type="entry name" value="NB-ARC"/>
    <property type="match status" value="1"/>
</dbReference>
<feature type="short sequence motif" description="GXGXXG" evidence="5">
    <location>
        <begin position="21"/>
        <end position="26"/>
    </location>
</feature>
<dbReference type="SUPFAM" id="SSF52540">
    <property type="entry name" value="P-loop containing nucleoside triphosphate hydrolases"/>
    <property type="match status" value="1"/>
</dbReference>
<dbReference type="AlphaFoldDB" id="A0A1B8GF39"/>
<dbReference type="OrthoDB" id="626167at2759"/>
<feature type="short sequence motif" description="GXSXG" evidence="5">
    <location>
        <begin position="60"/>
        <end position="64"/>
    </location>
</feature>
<reference evidence="8" key="2">
    <citation type="journal article" date="2018" name="Nat. Commun.">
        <title>Extreme sensitivity to ultraviolet light in the fungal pathogen causing white-nose syndrome of bats.</title>
        <authorList>
            <person name="Palmer J.M."/>
            <person name="Drees K.P."/>
            <person name="Foster J.T."/>
            <person name="Lindner D.L."/>
        </authorList>
    </citation>
    <scope>NUCLEOTIDE SEQUENCE [LARGE SCALE GENOMIC DNA]</scope>
    <source>
        <strain evidence="8">UAMH 10579</strain>
    </source>
</reference>
<dbReference type="InterPro" id="IPR011990">
    <property type="entry name" value="TPR-like_helical_dom_sf"/>
</dbReference>
<dbReference type="GO" id="GO:0046486">
    <property type="term" value="P:glycerolipid metabolic process"/>
    <property type="evidence" value="ECO:0007669"/>
    <property type="project" value="UniProtKB-ARBA"/>
</dbReference>
<evidence type="ECO:0000313" key="8">
    <source>
        <dbReference type="Proteomes" id="UP000091956"/>
    </source>
</evidence>
<dbReference type="Pfam" id="PF01734">
    <property type="entry name" value="Patatin"/>
    <property type="match status" value="1"/>
</dbReference>
<feature type="active site" description="Proton acceptor" evidence="5">
    <location>
        <position position="203"/>
    </location>
</feature>
<evidence type="ECO:0000256" key="2">
    <source>
        <dbReference type="ARBA" id="ARBA00022963"/>
    </source>
</evidence>
<name>A0A1B8GF39_9PEZI</name>
<keyword evidence="2 5" id="KW-0442">Lipid degradation</keyword>
<evidence type="ECO:0000256" key="1">
    <source>
        <dbReference type="ARBA" id="ARBA00022801"/>
    </source>
</evidence>
<dbReference type="CDD" id="cd07216">
    <property type="entry name" value="Pat17_PNPLA8_PNPLA9_like3"/>
    <property type="match status" value="1"/>
</dbReference>
<dbReference type="InterPro" id="IPR016035">
    <property type="entry name" value="Acyl_Trfase/lysoPLipase"/>
</dbReference>
<dbReference type="SUPFAM" id="SSF48452">
    <property type="entry name" value="TPR-like"/>
    <property type="match status" value="1"/>
</dbReference>
<dbReference type="Proteomes" id="UP000091956">
    <property type="component" value="Unassembled WGS sequence"/>
</dbReference>
<dbReference type="PANTHER" id="PTHR24185">
    <property type="entry name" value="CALCIUM-INDEPENDENT PHOSPHOLIPASE A2-GAMMA"/>
    <property type="match status" value="1"/>
</dbReference>
<dbReference type="Gene3D" id="3.40.1090.10">
    <property type="entry name" value="Cytosolic phospholipase A2 catalytic domain"/>
    <property type="match status" value="1"/>
</dbReference>
<feature type="active site" description="Nucleophile" evidence="5">
    <location>
        <position position="62"/>
    </location>
</feature>
<dbReference type="RefSeq" id="XP_018128156.1">
    <property type="nucleotide sequence ID" value="XM_018276650.2"/>
</dbReference>
<dbReference type="PROSITE" id="PS51635">
    <property type="entry name" value="PNPLA"/>
    <property type="match status" value="1"/>
</dbReference>
<dbReference type="EMBL" id="KV460243">
    <property type="protein sequence ID" value="OBT94423.1"/>
    <property type="molecule type" value="Genomic_DNA"/>
</dbReference>
<dbReference type="Pfam" id="PF13424">
    <property type="entry name" value="TPR_12"/>
    <property type="match status" value="1"/>
</dbReference>
<dbReference type="PROSITE" id="PS50005">
    <property type="entry name" value="TPR"/>
    <property type="match status" value="1"/>
</dbReference>
<dbReference type="Gene3D" id="3.40.50.300">
    <property type="entry name" value="P-loop containing nucleotide triphosphate hydrolases"/>
    <property type="match status" value="1"/>
</dbReference>
<evidence type="ECO:0000256" key="5">
    <source>
        <dbReference type="PROSITE-ProRule" id="PRU01161"/>
    </source>
</evidence>
<keyword evidence="4" id="KW-0802">TPR repeat</keyword>
<dbReference type="GO" id="GO:0047499">
    <property type="term" value="F:calcium-independent phospholipase A2 activity"/>
    <property type="evidence" value="ECO:0007669"/>
    <property type="project" value="TreeGrafter"/>
</dbReference>
<dbReference type="SUPFAM" id="SSF52151">
    <property type="entry name" value="FabD/lysophospholipase-like"/>
    <property type="match status" value="1"/>
</dbReference>
<keyword evidence="8" id="KW-1185">Reference proteome</keyword>
<dbReference type="Pfam" id="PF13374">
    <property type="entry name" value="TPR_10"/>
    <property type="match status" value="3"/>
</dbReference>
<dbReference type="InterPro" id="IPR002182">
    <property type="entry name" value="NB-ARC"/>
</dbReference>
<dbReference type="GO" id="GO:0043531">
    <property type="term" value="F:ADP binding"/>
    <property type="evidence" value="ECO:0007669"/>
    <property type="project" value="InterPro"/>
</dbReference>
<feature type="domain" description="PNPLA" evidence="6">
    <location>
        <begin position="17"/>
        <end position="216"/>
    </location>
</feature>
<protein>
    <recommendedName>
        <fullName evidence="6">PNPLA domain-containing protein</fullName>
    </recommendedName>
</protein>
<gene>
    <name evidence="7" type="ORF">VE01_07215</name>
</gene>
<dbReference type="GO" id="GO:0016020">
    <property type="term" value="C:membrane"/>
    <property type="evidence" value="ECO:0007669"/>
    <property type="project" value="TreeGrafter"/>
</dbReference>
<feature type="repeat" description="TPR" evidence="4">
    <location>
        <begin position="915"/>
        <end position="948"/>
    </location>
</feature>
<dbReference type="GO" id="GO:0019369">
    <property type="term" value="P:arachidonate metabolic process"/>
    <property type="evidence" value="ECO:0007669"/>
    <property type="project" value="TreeGrafter"/>
</dbReference>
<reference evidence="7 8" key="1">
    <citation type="submission" date="2016-03" db="EMBL/GenBank/DDBJ databases">
        <title>Comparative genomics of Pseudogymnoascus destructans, the fungus causing white-nose syndrome of bats.</title>
        <authorList>
            <person name="Palmer J.M."/>
            <person name="Drees K.P."/>
            <person name="Foster J.T."/>
            <person name="Lindner D.L."/>
        </authorList>
    </citation>
    <scope>NUCLEOTIDE SEQUENCE [LARGE SCALE GENOMIC DNA]</scope>
    <source>
        <strain evidence="7 8">UAMH 10579</strain>
    </source>
</reference>
<evidence type="ECO:0000256" key="4">
    <source>
        <dbReference type="PROSITE-ProRule" id="PRU00339"/>
    </source>
</evidence>
<accession>A0A1B8GF39</accession>
<dbReference type="InterPro" id="IPR002641">
    <property type="entry name" value="PNPLA_dom"/>
</dbReference>
<dbReference type="InterPro" id="IPR027417">
    <property type="entry name" value="P-loop_NTPase"/>
</dbReference>
<keyword evidence="3 5" id="KW-0443">Lipid metabolism</keyword>
<comment type="caution">
    <text evidence="5">Lacks conserved residue(s) required for the propagation of feature annotation.</text>
</comment>
<keyword evidence="1 5" id="KW-0378">Hydrolase</keyword>
<evidence type="ECO:0000256" key="3">
    <source>
        <dbReference type="ARBA" id="ARBA00023098"/>
    </source>
</evidence>
<sequence>MEQTSPPEPLNRPLRLLSLDGGGIRGISELVILQEIMHRVGRALKVETPLPADYFDMICGTSTGGLIAILLGRLRLSVPEAIDTYRALAKQIFSEKKAPGKDGTYKASNLERAIKETIESKLGKGHADDNMFITDTVSCKTFVCAVPAMHVNNQPRLFRTWSADENPGYNCTIWEAARATSAAPTFFKRIYIGDAGIEEEFIDAGMGCNNPVRYLVEEAINEFGPDRKVNCIISIGTGKSMAAGFKAPNFFQRAVPLDLIKVMKKMATDSEAEASRMKDRLRNCHGLYHRLNVEQGLELVTLQEWEKLGEVKTHTEAYLQDKSIKQEIGVIVDALVGKPLDAFPLGQLDGAVTAPVNAHSYYLYPSHQVTHYVARKDFVDAIQNHFQMRQHNSAPTIAVLYGMGGCGKTQVALEYCRQGQNRKWFSAIFWFDASTPASMAQSFADIAHKLSRPDFDVADVKGNIRFVLNAIETRNIHWLLVFDNFDDPSAFGDENIKDYFPRGAHASILFTTRHAGVKDMGLSIDVTSMLDKEALDLLLNRSDVERSDENIQEGENIVKRLGYHALAIDQAGAYIKAGDLDLCLYMEHYTERKKKVLSEIPELWDYQRRLKTDSETMTKLTVFTTWELSVQLITGTPTEQKDKIHILTLAAFLDSKEVSEDLFECYGSQNIDWLVSCVTDGVWDKYEAQDILKELRKLSLLQNLNTRDNGTTFSLHPLIQDWVKLRVINDHRAYATEAILLLSTFLQKHPIYEMTLSTRQALLSHLEVVFQNENKYKVLQGDLEGIKLHAATFYFAEFFDSQGRYNSSEPMIRQALKWTKRVLGKEHPHTLLSMNNLGIALQKQGKNDEAEQIYRQTLQVQERVLGKEHPNTLASMNNLGIGLQRQGKNDEAEQIYRQTLQVQERVLGKEHPNTLASMNNLGVALRKQGKHDMAEQIYRQTLQEHPDTLKSMNSLGVVLQEQGKYDEAELMYRQSAQLAEKVLGREHEHTIMYTKNLADLLEFRERSEQQNIVPT</sequence>
<dbReference type="GO" id="GO:0016042">
    <property type="term" value="P:lipid catabolic process"/>
    <property type="evidence" value="ECO:0007669"/>
    <property type="project" value="UniProtKB-UniRule"/>
</dbReference>
<dbReference type="SMART" id="SM00028">
    <property type="entry name" value="TPR"/>
    <property type="match status" value="4"/>
</dbReference>
<evidence type="ECO:0000313" key="7">
    <source>
        <dbReference type="EMBL" id="OBT94423.1"/>
    </source>
</evidence>
<proteinExistence type="predicted"/>
<dbReference type="PANTHER" id="PTHR24185:SF1">
    <property type="entry name" value="CALCIUM-INDEPENDENT PHOSPHOLIPASE A2-GAMMA"/>
    <property type="match status" value="1"/>
</dbReference>
<dbReference type="GeneID" id="28840601"/>
<evidence type="ECO:0000259" key="6">
    <source>
        <dbReference type="PROSITE" id="PS51635"/>
    </source>
</evidence>
<dbReference type="Gene3D" id="1.25.40.10">
    <property type="entry name" value="Tetratricopeptide repeat domain"/>
    <property type="match status" value="2"/>
</dbReference>
<organism evidence="7 8">
    <name type="scientific">Pseudogymnoascus verrucosus</name>
    <dbReference type="NCBI Taxonomy" id="342668"/>
    <lineage>
        <taxon>Eukaryota</taxon>
        <taxon>Fungi</taxon>
        <taxon>Dikarya</taxon>
        <taxon>Ascomycota</taxon>
        <taxon>Pezizomycotina</taxon>
        <taxon>Leotiomycetes</taxon>
        <taxon>Thelebolales</taxon>
        <taxon>Thelebolaceae</taxon>
        <taxon>Pseudogymnoascus</taxon>
    </lineage>
</organism>